<gene>
    <name evidence="8" type="primary">nsf2-F</name>
</gene>
<keyword evidence="6" id="KW-0378">Hydrolase</keyword>
<dbReference type="Gene3D" id="1.10.8.60">
    <property type="match status" value="1"/>
</dbReference>
<comment type="function">
    <text evidence="6">Required for vesicle-mediated transport. Catalyzes the fusion of transport vesicles within the Golgi cisternae. Is also required for transport from the endoplasmic reticulum to the Golgi stack. Seems to function as a fusion protein required for the delivery of cargo proteins to all compartments of the Golgi stack independent of vesicle origin.</text>
</comment>
<dbReference type="InterPro" id="IPR009010">
    <property type="entry name" value="Asp_de-COase-like_dom_sf"/>
</dbReference>
<dbReference type="GO" id="GO:0043001">
    <property type="term" value="P:Golgi to plasma membrane protein transport"/>
    <property type="evidence" value="ECO:0007669"/>
    <property type="project" value="TreeGrafter"/>
</dbReference>
<evidence type="ECO:0000256" key="6">
    <source>
        <dbReference type="RuleBase" id="RU367045"/>
    </source>
</evidence>
<dbReference type="FunFam" id="3.40.50.300:FF:000187">
    <property type="entry name" value="Vesicular-fusion ATPase SEC18"/>
    <property type="match status" value="1"/>
</dbReference>
<keyword evidence="6" id="KW-0931">ER-Golgi transport</keyword>
<dbReference type="InterPro" id="IPR027417">
    <property type="entry name" value="P-loop_NTPase"/>
</dbReference>
<dbReference type="InterPro" id="IPR041569">
    <property type="entry name" value="AAA_lid_3"/>
</dbReference>
<dbReference type="GO" id="GO:0016887">
    <property type="term" value="F:ATP hydrolysis activity"/>
    <property type="evidence" value="ECO:0007669"/>
    <property type="project" value="InterPro"/>
</dbReference>
<feature type="domain" description="AAA+ ATPase" evidence="7">
    <location>
        <begin position="262"/>
        <end position="409"/>
    </location>
</feature>
<sequence>MSEGDSKGVGMEGQDTMPKGLFEAQFRVSTLPGPAQIGSNRVYVHPDHISGLSEVFILVGEFVYLVEGHAKMEPFNLGMNAVQRRDCKVSSNMEMMLVQYQLPSTEKKAYLGSIAFEIEPVTKGRYPVDGVDAKEVLALIHSIFNRQVLTYGQSIVMDYQGTNMMLKVLDMLLADGSHAPSGLQRGLLVPSTVCTLGKPQGSLLNLFNVEKSRTVTSMFKKMLDFESLGIGGLDKEFSEIFRRAFASRIFPPDIIKKLQVHHVKGILLYGPPGTGKTLIARQIGKMLNCREPKVVNGPEILSKYVGESEKHVRELFAEAEEEQKTAGDESGLHLIIFDEIDAITRSRGTSRDGTGVHDSIVNQLLSKIDGVDALNNVLIIGMTNRRDMLDEALLRPGRFEVQVEIGLPDEVGRQQIFRIHTKPLREASFLDVDVDLDILASKTKNYSGAEIEGVVKSAQSFAFSRQVDMKNPSKPINADDLMVTSEDFDSALQEVHPAFGVDQDDFEVFLRDGLIHYGRRFEHLWETVTTFAKQLHMSQRTNLLSVLLEGPRGSGKTTLAAHAAFESGYPFVKIISPEQMVGFSEPGRASRIAKVFDDAYKSPMSVIVLDNIERLIDYVDIGPRFSNPILQTIMILLKKRPKLERKLLIIGTTSHADILRPMEMLEAFNVVVHVPSLADLEDMRNVLVDTELFEPSDIDAALKVMPPTIGIKQLMLVIEMAQSKSPEGSKVSVGHFQQCLFDCGCFDPSLAKDPSETF</sequence>
<evidence type="ECO:0000256" key="1">
    <source>
        <dbReference type="ARBA" id="ARBA00006914"/>
    </source>
</evidence>
<dbReference type="SUPFAM" id="SSF52540">
    <property type="entry name" value="P-loop containing nucleoside triphosphate hydrolases"/>
    <property type="match status" value="2"/>
</dbReference>
<evidence type="ECO:0000256" key="4">
    <source>
        <dbReference type="ARBA" id="ARBA00022840"/>
    </source>
</evidence>
<evidence type="ECO:0000256" key="2">
    <source>
        <dbReference type="ARBA" id="ARBA00022448"/>
    </source>
</evidence>
<dbReference type="GO" id="GO:0005795">
    <property type="term" value="C:Golgi stack"/>
    <property type="evidence" value="ECO:0007669"/>
    <property type="project" value="TreeGrafter"/>
</dbReference>
<evidence type="ECO:0000259" key="7">
    <source>
        <dbReference type="SMART" id="SM00382"/>
    </source>
</evidence>
<dbReference type="GO" id="GO:0006891">
    <property type="term" value="P:intra-Golgi vesicle-mediated transport"/>
    <property type="evidence" value="ECO:0007669"/>
    <property type="project" value="TreeGrafter"/>
</dbReference>
<comment type="catalytic activity">
    <reaction evidence="6">
        <text>ATP + H2O = ADP + phosphate + H(+)</text>
        <dbReference type="Rhea" id="RHEA:13065"/>
        <dbReference type="ChEBI" id="CHEBI:15377"/>
        <dbReference type="ChEBI" id="CHEBI:15378"/>
        <dbReference type="ChEBI" id="CHEBI:30616"/>
        <dbReference type="ChEBI" id="CHEBI:43474"/>
        <dbReference type="ChEBI" id="CHEBI:456216"/>
        <dbReference type="EC" id="3.6.4.6"/>
    </reaction>
</comment>
<dbReference type="InterPro" id="IPR003593">
    <property type="entry name" value="AAA+_ATPase"/>
</dbReference>
<dbReference type="SUPFAM" id="SSF54585">
    <property type="entry name" value="Cdc48 domain 2-like"/>
    <property type="match status" value="1"/>
</dbReference>
<keyword evidence="2 6" id="KW-0813">Transport</keyword>
<name>A0A192ZIC3_9EUKA</name>
<keyword evidence="6" id="KW-0479">Metal-binding</keyword>
<keyword evidence="6" id="KW-0963">Cytoplasm</keyword>
<dbReference type="EC" id="3.6.4.6" evidence="6"/>
<keyword evidence="5 6" id="KW-0653">Protein transport</keyword>
<dbReference type="Gene3D" id="2.40.40.20">
    <property type="match status" value="1"/>
</dbReference>
<dbReference type="SMART" id="SM00382">
    <property type="entry name" value="AAA"/>
    <property type="match status" value="2"/>
</dbReference>
<dbReference type="GO" id="GO:0005524">
    <property type="term" value="F:ATP binding"/>
    <property type="evidence" value="ECO:0007669"/>
    <property type="project" value="UniProtKB-UniRule"/>
</dbReference>
<dbReference type="Gene3D" id="3.40.50.300">
    <property type="entry name" value="P-loop containing nucleotide triphosphate hydrolases"/>
    <property type="match status" value="2"/>
</dbReference>
<dbReference type="GO" id="GO:0035494">
    <property type="term" value="P:SNARE complex disassembly"/>
    <property type="evidence" value="ECO:0007669"/>
    <property type="project" value="InterPro"/>
</dbReference>
<dbReference type="PROSITE" id="PS00674">
    <property type="entry name" value="AAA"/>
    <property type="match status" value="1"/>
</dbReference>
<comment type="cofactor">
    <cofactor evidence="6">
        <name>Mg(2+)</name>
        <dbReference type="ChEBI" id="CHEBI:18420"/>
    </cofactor>
    <text evidence="6">Binds 1 Mg(2+) ion per subunit.</text>
</comment>
<keyword evidence="4 6" id="KW-0067">ATP-binding</keyword>
<evidence type="ECO:0000256" key="3">
    <source>
        <dbReference type="ARBA" id="ARBA00022741"/>
    </source>
</evidence>
<dbReference type="Pfam" id="PF00004">
    <property type="entry name" value="AAA"/>
    <property type="match status" value="2"/>
</dbReference>
<evidence type="ECO:0000313" key="8">
    <source>
        <dbReference type="EMBL" id="ANM86150.1"/>
    </source>
</evidence>
<keyword evidence="6" id="KW-0460">Magnesium</keyword>
<dbReference type="InterPro" id="IPR029067">
    <property type="entry name" value="CDC48_domain_2-like_sf"/>
</dbReference>
<dbReference type="InterPro" id="IPR039812">
    <property type="entry name" value="Vesicle-fus_ATPase"/>
</dbReference>
<dbReference type="PANTHER" id="PTHR23078:SF3">
    <property type="entry name" value="VESICLE-FUSING ATPASE"/>
    <property type="match status" value="1"/>
</dbReference>
<feature type="domain" description="AAA+ ATPase" evidence="7">
    <location>
        <begin position="542"/>
        <end position="678"/>
    </location>
</feature>
<proteinExistence type="evidence at transcript level"/>
<organism evidence="8">
    <name type="scientific">Stygiella incarcerata</name>
    <dbReference type="NCBI Taxonomy" id="1712417"/>
    <lineage>
        <taxon>Eukaryota</taxon>
        <taxon>Discoba</taxon>
        <taxon>Jakobida</taxon>
        <taxon>Andalucina</taxon>
        <taxon>Stygiellidae</taxon>
        <taxon>Stygiella</taxon>
    </lineage>
</organism>
<dbReference type="PANTHER" id="PTHR23078">
    <property type="entry name" value="VESICULAR-FUSION PROTEIN NSF"/>
    <property type="match status" value="1"/>
</dbReference>
<dbReference type="FunFam" id="3.40.50.300:FF:000166">
    <property type="entry name" value="vesicle-fusing ATPase isoform X1"/>
    <property type="match status" value="1"/>
</dbReference>
<dbReference type="InterPro" id="IPR003960">
    <property type="entry name" value="ATPase_AAA_CS"/>
</dbReference>
<dbReference type="SUPFAM" id="SSF50692">
    <property type="entry name" value="ADC-like"/>
    <property type="match status" value="1"/>
</dbReference>
<evidence type="ECO:0000256" key="5">
    <source>
        <dbReference type="ARBA" id="ARBA00022927"/>
    </source>
</evidence>
<accession>A0A192ZIC3</accession>
<dbReference type="GO" id="GO:0046872">
    <property type="term" value="F:metal ion binding"/>
    <property type="evidence" value="ECO:0007669"/>
    <property type="project" value="UniProtKB-UniRule"/>
</dbReference>
<reference evidence="8" key="1">
    <citation type="submission" date="2016-05" db="EMBL/GenBank/DDBJ databases">
        <title>Novel hydrogenosomes in the microaerophilic jakobid Stygiella incarcerata.</title>
        <authorList>
            <person name="Leger M.M."/>
            <person name="Eme L."/>
            <person name="Hug L.A."/>
            <person name="Roger A.J."/>
        </authorList>
    </citation>
    <scope>NUCLEOTIDE SEQUENCE</scope>
</reference>
<dbReference type="Gene3D" id="3.10.330.10">
    <property type="match status" value="1"/>
</dbReference>
<dbReference type="FunFam" id="1.10.8.60:FF:000115">
    <property type="entry name" value="N-ethylmaleimide-sensitive fusion protein, putative"/>
    <property type="match status" value="1"/>
</dbReference>
<comment type="similarity">
    <text evidence="1 6">Belongs to the AAA ATPase family.</text>
</comment>
<keyword evidence="3 6" id="KW-0547">Nucleotide-binding</keyword>
<dbReference type="InterPro" id="IPR003959">
    <property type="entry name" value="ATPase_AAA_core"/>
</dbReference>
<dbReference type="EMBL" id="KX235421">
    <property type="protein sequence ID" value="ANM86150.1"/>
    <property type="molecule type" value="mRNA"/>
</dbReference>
<dbReference type="Pfam" id="PF17862">
    <property type="entry name" value="AAA_lid_3"/>
    <property type="match status" value="1"/>
</dbReference>
<protein>
    <recommendedName>
        <fullName evidence="6">Vesicle-fusing ATPase</fullName>
        <ecNumber evidence="6">3.6.4.6</ecNumber>
    </recommendedName>
</protein>
<comment type="subcellular location">
    <subcellularLocation>
        <location evidence="6">Cytoplasm</location>
    </subcellularLocation>
</comment>
<dbReference type="AlphaFoldDB" id="A0A192ZIC3"/>